<dbReference type="PROSITE" id="PS51770">
    <property type="entry name" value="HOTDOG_ACOT"/>
    <property type="match status" value="1"/>
</dbReference>
<dbReference type="AlphaFoldDB" id="A0A3Q2VLY0"/>
<keyword evidence="5" id="KW-1185">Reference proteome</keyword>
<dbReference type="GO" id="GO:0005829">
    <property type="term" value="C:cytosol"/>
    <property type="evidence" value="ECO:0007669"/>
    <property type="project" value="TreeGrafter"/>
</dbReference>
<evidence type="ECO:0000259" key="3">
    <source>
        <dbReference type="PROSITE" id="PS51770"/>
    </source>
</evidence>
<evidence type="ECO:0000313" key="4">
    <source>
        <dbReference type="Ensembl" id="ENSHBUP00000012219.1"/>
    </source>
</evidence>
<dbReference type="PANTHER" id="PTHR11049:SF1">
    <property type="entry name" value="ACYL-COENZYME A THIOESTERASE 11"/>
    <property type="match status" value="1"/>
</dbReference>
<evidence type="ECO:0000313" key="5">
    <source>
        <dbReference type="Proteomes" id="UP000264840"/>
    </source>
</evidence>
<dbReference type="STRING" id="8153.ENSHBUP00000012219"/>
<reference evidence="4" key="1">
    <citation type="submission" date="2025-08" db="UniProtKB">
        <authorList>
            <consortium name="Ensembl"/>
        </authorList>
    </citation>
    <scope>IDENTIFICATION</scope>
</reference>
<dbReference type="Proteomes" id="UP000264840">
    <property type="component" value="Unplaced"/>
</dbReference>
<proteinExistence type="predicted"/>
<evidence type="ECO:0000256" key="1">
    <source>
        <dbReference type="ARBA" id="ARBA00022487"/>
    </source>
</evidence>
<dbReference type="InterPro" id="IPR029069">
    <property type="entry name" value="HotDog_dom_sf"/>
</dbReference>
<dbReference type="PANTHER" id="PTHR11049">
    <property type="entry name" value="ACYL COENZYME A THIOESTER HYDROLASE"/>
    <property type="match status" value="1"/>
</dbReference>
<dbReference type="Gene3D" id="3.10.129.10">
    <property type="entry name" value="Hotdog Thioesterase"/>
    <property type="match status" value="2"/>
</dbReference>
<dbReference type="GO" id="GO:0006637">
    <property type="term" value="P:acyl-CoA metabolic process"/>
    <property type="evidence" value="ECO:0007669"/>
    <property type="project" value="TreeGrafter"/>
</dbReference>
<keyword evidence="1" id="KW-0719">Serine esterase</keyword>
<keyword evidence="2" id="KW-0378">Hydrolase</keyword>
<dbReference type="GO" id="GO:0052689">
    <property type="term" value="F:carboxylic ester hydrolase activity"/>
    <property type="evidence" value="ECO:0007669"/>
    <property type="project" value="UniProtKB-KW"/>
</dbReference>
<dbReference type="GeneTree" id="ENSGT00940000156460"/>
<dbReference type="SUPFAM" id="SSF54637">
    <property type="entry name" value="Thioesterase/thiol ester dehydrase-isomerase"/>
    <property type="match status" value="2"/>
</dbReference>
<dbReference type="Pfam" id="PF03061">
    <property type="entry name" value="4HBT"/>
    <property type="match status" value="1"/>
</dbReference>
<accession>A0A3Q2VLY0</accession>
<dbReference type="InterPro" id="IPR033120">
    <property type="entry name" value="HOTDOG_ACOT"/>
</dbReference>
<evidence type="ECO:0000256" key="2">
    <source>
        <dbReference type="ARBA" id="ARBA00022801"/>
    </source>
</evidence>
<reference evidence="4" key="2">
    <citation type="submission" date="2025-09" db="UniProtKB">
        <authorList>
            <consortium name="Ensembl"/>
        </authorList>
    </citation>
    <scope>IDENTIFICATION</scope>
</reference>
<dbReference type="CDD" id="cd03442">
    <property type="entry name" value="BFIT_BACH"/>
    <property type="match status" value="1"/>
</dbReference>
<protein>
    <submittedName>
        <fullName evidence="4">Acyl-CoA thioesterase 11a</fullName>
    </submittedName>
</protein>
<dbReference type="InterPro" id="IPR040170">
    <property type="entry name" value="Cytosol_ACT"/>
</dbReference>
<name>A0A3Q2VLY0_HAPBU</name>
<dbReference type="GO" id="GO:0052816">
    <property type="term" value="F:long-chain fatty acyl-CoA hydrolase activity"/>
    <property type="evidence" value="ECO:0007669"/>
    <property type="project" value="TreeGrafter"/>
</dbReference>
<dbReference type="InterPro" id="IPR006683">
    <property type="entry name" value="Thioestr_dom"/>
</dbReference>
<sequence length="248" mass="27675">MLCRHAVTNRTKQSAITAVTCQTVFVICSSTIDPTALELSEGLTRHAGSPCVTASMDDIHFEHTISVGQVVNIRAKVNRAFNTSMEVGIQVNCEDLFSDRHWRVCHAYATFVTQRTSTGQKVRGEQVEYSVAAERRRVRMVHDDIIKDLLSNESVQQGDAVAAERTRVESVELVLPPHANHQVNTFGGQIMAWMVNVATIAARYSHKHVFPSYFYLKIGCTIVTFDLHILISVVQSSWQIKGSVQLCE</sequence>
<feature type="domain" description="HotDog ACOT-type" evidence="3">
    <location>
        <begin position="1"/>
        <end position="117"/>
    </location>
</feature>
<organism evidence="4 5">
    <name type="scientific">Haplochromis burtoni</name>
    <name type="common">Burton's mouthbrooder</name>
    <name type="synonym">Chromis burtoni</name>
    <dbReference type="NCBI Taxonomy" id="8153"/>
    <lineage>
        <taxon>Eukaryota</taxon>
        <taxon>Metazoa</taxon>
        <taxon>Chordata</taxon>
        <taxon>Craniata</taxon>
        <taxon>Vertebrata</taxon>
        <taxon>Euteleostomi</taxon>
        <taxon>Actinopterygii</taxon>
        <taxon>Neopterygii</taxon>
        <taxon>Teleostei</taxon>
        <taxon>Neoteleostei</taxon>
        <taxon>Acanthomorphata</taxon>
        <taxon>Ovalentaria</taxon>
        <taxon>Cichlomorphae</taxon>
        <taxon>Cichliformes</taxon>
        <taxon>Cichlidae</taxon>
        <taxon>African cichlids</taxon>
        <taxon>Pseudocrenilabrinae</taxon>
        <taxon>Haplochromini</taxon>
        <taxon>Haplochromis</taxon>
    </lineage>
</organism>
<dbReference type="Ensembl" id="ENSHBUT00000019596.1">
    <property type="protein sequence ID" value="ENSHBUP00000012219.1"/>
    <property type="gene ID" value="ENSHBUG00000013933.1"/>
</dbReference>